<feature type="domain" description="THD" evidence="15">
    <location>
        <begin position="90"/>
        <end position="232"/>
    </location>
</feature>
<dbReference type="GO" id="GO:0005164">
    <property type="term" value="F:tumor necrosis factor receptor binding"/>
    <property type="evidence" value="ECO:0007669"/>
    <property type="project" value="InterPro"/>
</dbReference>
<name>G3W2K3_SARHA</name>
<dbReference type="InterPro" id="IPR021184">
    <property type="entry name" value="TNF_CS"/>
</dbReference>
<evidence type="ECO:0000256" key="5">
    <source>
        <dbReference type="ARBA" id="ARBA00022692"/>
    </source>
</evidence>
<dbReference type="Pfam" id="PF00229">
    <property type="entry name" value="TNF"/>
    <property type="match status" value="1"/>
</dbReference>
<evidence type="ECO:0000256" key="10">
    <source>
        <dbReference type="ARBA" id="ARBA00023180"/>
    </source>
</evidence>
<evidence type="ECO:0000256" key="3">
    <source>
        <dbReference type="ARBA" id="ARBA00011233"/>
    </source>
</evidence>
<keyword evidence="10" id="KW-0325">Glycoprotein</keyword>
<dbReference type="OMA" id="LVQCSNH"/>
<dbReference type="InterPro" id="IPR006052">
    <property type="entry name" value="TNF_dom"/>
</dbReference>
<dbReference type="GO" id="GO:0050830">
    <property type="term" value="P:defense response to Gram-positive bacterium"/>
    <property type="evidence" value="ECO:0007669"/>
    <property type="project" value="Ensembl"/>
</dbReference>
<evidence type="ECO:0000313" key="17">
    <source>
        <dbReference type="Proteomes" id="UP000007648"/>
    </source>
</evidence>
<dbReference type="PROSITE" id="PS50049">
    <property type="entry name" value="THD_2"/>
    <property type="match status" value="1"/>
</dbReference>
<dbReference type="GO" id="GO:0005125">
    <property type="term" value="F:cytokine activity"/>
    <property type="evidence" value="ECO:0007669"/>
    <property type="project" value="UniProtKB-KW"/>
</dbReference>
<evidence type="ECO:0000256" key="7">
    <source>
        <dbReference type="ARBA" id="ARBA00022989"/>
    </source>
</evidence>
<dbReference type="FunCoup" id="G3W2K3">
    <property type="interactions" value="604"/>
</dbReference>
<dbReference type="GO" id="GO:0005615">
    <property type="term" value="C:extracellular space"/>
    <property type="evidence" value="ECO:0007669"/>
    <property type="project" value="UniProtKB-KW"/>
</dbReference>
<keyword evidence="9" id="KW-1015">Disulfide bond</keyword>
<evidence type="ECO:0000256" key="12">
    <source>
        <dbReference type="ARBA" id="ARBA00073133"/>
    </source>
</evidence>
<proteinExistence type="inferred from homology"/>
<dbReference type="GeneTree" id="ENSGT00390000011719"/>
<comment type="function">
    <text evidence="11">Cytokine that binds to TNFRSF8/CD30. Induces proliferation of T-cells.</text>
</comment>
<evidence type="ECO:0000256" key="9">
    <source>
        <dbReference type="ARBA" id="ARBA00023157"/>
    </source>
</evidence>
<evidence type="ECO:0000256" key="6">
    <source>
        <dbReference type="ARBA" id="ARBA00022968"/>
    </source>
</evidence>
<dbReference type="InterPro" id="IPR008983">
    <property type="entry name" value="Tumour_necrosis_fac-like_dom"/>
</dbReference>
<dbReference type="GO" id="GO:0016020">
    <property type="term" value="C:membrane"/>
    <property type="evidence" value="ECO:0007669"/>
    <property type="project" value="UniProtKB-SubCell"/>
</dbReference>
<dbReference type="OrthoDB" id="9908372at2759"/>
<keyword evidence="4" id="KW-0202">Cytokine</keyword>
<evidence type="ECO:0000259" key="15">
    <source>
        <dbReference type="PROSITE" id="PS50049"/>
    </source>
</evidence>
<dbReference type="FunFam" id="2.60.120.40:FF:000023">
    <property type="entry name" value="tumor necrosis factor ligand superfamily member 8"/>
    <property type="match status" value="1"/>
</dbReference>
<dbReference type="PROSITE" id="PS00251">
    <property type="entry name" value="THD_1"/>
    <property type="match status" value="1"/>
</dbReference>
<sequence>MSSVPRQTSLHQLNASLEAAMNVSEGTVTSQLRATSRTYFYFTTATLALCLIFTLATIMVLVVQKKEPIPQPSDSFRLVGGNCSLDFLSILKKPLGTESSAYLQVSKPINSSKLTWNKDGILNGFRYHDGDLIIQSPGLYIIYCQLQFSVPSCPNNTIDLKLELLINNQTKKQALVTVCESKTRTKKIYTNLSQFFLEDLDVNNTVSIKVEEFQYVDTNTFPLESVLAAFKYSNLTD</sequence>
<evidence type="ECO:0000256" key="4">
    <source>
        <dbReference type="ARBA" id="ARBA00022514"/>
    </source>
</evidence>
<dbReference type="PANTHER" id="PTHR32163:SF1">
    <property type="entry name" value="TUMOR NECROSIS FACTOR LIGAND SUPERFAMILY MEMBER 8"/>
    <property type="match status" value="1"/>
</dbReference>
<comment type="subcellular location">
    <subcellularLocation>
        <location evidence="1">Membrane</location>
        <topology evidence="1">Single-pass type II membrane protein</topology>
    </subcellularLocation>
</comment>
<dbReference type="RefSeq" id="XP_003757120.1">
    <property type="nucleotide sequence ID" value="XM_003757072.4"/>
</dbReference>
<keyword evidence="8 14" id="KW-0472">Membrane</keyword>
<dbReference type="GO" id="GO:0045944">
    <property type="term" value="P:positive regulation of transcription by RNA polymerase II"/>
    <property type="evidence" value="ECO:0007669"/>
    <property type="project" value="Ensembl"/>
</dbReference>
<dbReference type="Proteomes" id="UP000007648">
    <property type="component" value="Unassembled WGS sequence"/>
</dbReference>
<dbReference type="KEGG" id="shr:100925305"/>
<dbReference type="InParanoid" id="G3W2K3"/>
<reference evidence="16 17" key="1">
    <citation type="journal article" date="2011" name="Proc. Natl. Acad. Sci. U.S.A.">
        <title>Genetic diversity and population structure of the endangered marsupial Sarcophilus harrisii (Tasmanian devil).</title>
        <authorList>
            <person name="Miller W."/>
            <person name="Hayes V.M."/>
            <person name="Ratan A."/>
            <person name="Petersen D.C."/>
            <person name="Wittekindt N.E."/>
            <person name="Miller J."/>
            <person name="Walenz B."/>
            <person name="Knight J."/>
            <person name="Qi J."/>
            <person name="Zhao F."/>
            <person name="Wang Q."/>
            <person name="Bedoya-Reina O.C."/>
            <person name="Katiyar N."/>
            <person name="Tomsho L.P."/>
            <person name="Kasson L.M."/>
            <person name="Hardie R.A."/>
            <person name="Woodbridge P."/>
            <person name="Tindall E.A."/>
            <person name="Bertelsen M.F."/>
            <person name="Dixon D."/>
            <person name="Pyecroft S."/>
            <person name="Helgen K.M."/>
            <person name="Lesk A.M."/>
            <person name="Pringle T.H."/>
            <person name="Patterson N."/>
            <person name="Zhang Y."/>
            <person name="Kreiss A."/>
            <person name="Woods G.M."/>
            <person name="Jones M.E."/>
            <person name="Schuster S.C."/>
        </authorList>
    </citation>
    <scope>NUCLEOTIDE SEQUENCE [LARGE SCALE GENOMIC DNA]</scope>
</reference>
<protein>
    <recommendedName>
        <fullName evidence="12">Tumor necrosis factor ligand superfamily member 8</fullName>
    </recommendedName>
    <alternativeName>
        <fullName evidence="13">CD30 ligand</fullName>
    </alternativeName>
</protein>
<dbReference type="GO" id="GO:0006955">
    <property type="term" value="P:immune response"/>
    <property type="evidence" value="ECO:0007669"/>
    <property type="project" value="InterPro"/>
</dbReference>
<gene>
    <name evidence="16" type="primary">TNFSF8</name>
</gene>
<dbReference type="SMART" id="SM00207">
    <property type="entry name" value="TNF"/>
    <property type="match status" value="1"/>
</dbReference>
<dbReference type="AlphaFoldDB" id="G3W2K3"/>
<keyword evidence="5 14" id="KW-0812">Transmembrane</keyword>
<dbReference type="Ensembl" id="ENSSHAT00000009743.2">
    <property type="protein sequence ID" value="ENSSHAP00000009658.1"/>
    <property type="gene ID" value="ENSSHAG00000008358.2"/>
</dbReference>
<evidence type="ECO:0000256" key="11">
    <source>
        <dbReference type="ARBA" id="ARBA00053068"/>
    </source>
</evidence>
<keyword evidence="7 14" id="KW-1133">Transmembrane helix</keyword>
<evidence type="ECO:0000256" key="13">
    <source>
        <dbReference type="ARBA" id="ARBA00083331"/>
    </source>
</evidence>
<organism evidence="16 17">
    <name type="scientific">Sarcophilus harrisii</name>
    <name type="common">Tasmanian devil</name>
    <name type="synonym">Sarcophilus laniarius</name>
    <dbReference type="NCBI Taxonomy" id="9305"/>
    <lineage>
        <taxon>Eukaryota</taxon>
        <taxon>Metazoa</taxon>
        <taxon>Chordata</taxon>
        <taxon>Craniata</taxon>
        <taxon>Vertebrata</taxon>
        <taxon>Euteleostomi</taxon>
        <taxon>Mammalia</taxon>
        <taxon>Metatheria</taxon>
        <taxon>Dasyuromorphia</taxon>
        <taxon>Dasyuridae</taxon>
        <taxon>Sarcophilus</taxon>
    </lineage>
</organism>
<evidence type="ECO:0000256" key="14">
    <source>
        <dbReference type="SAM" id="Phobius"/>
    </source>
</evidence>
<accession>G3W2K3</accession>
<dbReference type="CTD" id="944"/>
<dbReference type="InterPro" id="IPR053104">
    <property type="entry name" value="TNF_ligand_SF_member_8"/>
</dbReference>
<dbReference type="SUPFAM" id="SSF49842">
    <property type="entry name" value="TNF-like"/>
    <property type="match status" value="1"/>
</dbReference>
<comment type="similarity">
    <text evidence="2">Belongs to the tumor necrosis factor family.</text>
</comment>
<reference evidence="16" key="3">
    <citation type="submission" date="2025-09" db="UniProtKB">
        <authorList>
            <consortium name="Ensembl"/>
        </authorList>
    </citation>
    <scope>IDENTIFICATION</scope>
</reference>
<feature type="transmembrane region" description="Helical" evidence="14">
    <location>
        <begin position="39"/>
        <end position="63"/>
    </location>
</feature>
<dbReference type="STRING" id="9305.ENSSHAP00000009658"/>
<keyword evidence="17" id="KW-1185">Reference proteome</keyword>
<reference evidence="16" key="2">
    <citation type="submission" date="2025-08" db="UniProtKB">
        <authorList>
            <consortium name="Ensembl"/>
        </authorList>
    </citation>
    <scope>IDENTIFICATION</scope>
</reference>
<dbReference type="PANTHER" id="PTHR32163">
    <property type="entry name" value="TUMOR NECROSIS FACTOR LIGAND SUPERFAMILY MEMBER 8"/>
    <property type="match status" value="1"/>
</dbReference>
<evidence type="ECO:0000256" key="1">
    <source>
        <dbReference type="ARBA" id="ARBA00004606"/>
    </source>
</evidence>
<keyword evidence="6" id="KW-0735">Signal-anchor</keyword>
<dbReference type="GeneID" id="100925305"/>
<evidence type="ECO:0000313" key="16">
    <source>
        <dbReference type="Ensembl" id="ENSSHAP00000009658.1"/>
    </source>
</evidence>
<dbReference type="GO" id="GO:0043374">
    <property type="term" value="P:CD8-positive, alpha-beta T cell differentiation"/>
    <property type="evidence" value="ECO:0007669"/>
    <property type="project" value="Ensembl"/>
</dbReference>
<dbReference type="HOGENOM" id="CLU_102229_0_0_1"/>
<comment type="subunit">
    <text evidence="3">Homotrimer.</text>
</comment>
<dbReference type="Gene3D" id="2.60.120.40">
    <property type="match status" value="1"/>
</dbReference>
<dbReference type="eggNOG" id="ENOG502S54A">
    <property type="taxonomic scope" value="Eukaryota"/>
</dbReference>
<evidence type="ECO:0000256" key="2">
    <source>
        <dbReference type="ARBA" id="ARBA00008670"/>
    </source>
</evidence>
<evidence type="ECO:0000256" key="8">
    <source>
        <dbReference type="ARBA" id="ARBA00023136"/>
    </source>
</evidence>